<dbReference type="EMBL" id="JAVRRA010000044">
    <property type="protein sequence ID" value="KAK5295351.1"/>
    <property type="molecule type" value="Genomic_DNA"/>
</dbReference>
<evidence type="ECO:0000256" key="1">
    <source>
        <dbReference type="SAM" id="MobiDB-lite"/>
    </source>
</evidence>
<accession>A0ABR0MAI3</accession>
<dbReference type="PROSITE" id="PS51351">
    <property type="entry name" value="TFIIE_BETA_C"/>
    <property type="match status" value="1"/>
</dbReference>
<keyword evidence="4" id="KW-1185">Reference proteome</keyword>
<comment type="caution">
    <text evidence="3">The sequence shown here is derived from an EMBL/GenBank/DDBJ whole genome shotgun (WGS) entry which is preliminary data.</text>
</comment>
<feature type="region of interest" description="Disordered" evidence="1">
    <location>
        <begin position="1"/>
        <end position="72"/>
    </location>
</feature>
<dbReference type="InterPro" id="IPR003166">
    <property type="entry name" value="TFIIE_bsu_DNA-bd"/>
</dbReference>
<dbReference type="PANTHER" id="PTHR12716:SF8">
    <property type="entry name" value="TRANSCRIPTION INITIATION FACTOR IIE SUBUNIT BETA"/>
    <property type="match status" value="1"/>
</dbReference>
<protein>
    <submittedName>
        <fullName evidence="3">Transcription factor TFIIE beta subunit, TFIIEB, Tfa2</fullName>
    </submittedName>
</protein>
<name>A0ABR0MAI3_9PEZI</name>
<dbReference type="Pfam" id="PF02186">
    <property type="entry name" value="TFIIE_beta"/>
    <property type="match status" value="1"/>
</dbReference>
<sequence length="151" mass="17057">MSSLQASMNAFRGELSSSASRVSNQRRTVAAQSVAPTPRSSTPSAGHNDLKRKRQESSQSIVYSQPADTDTGKSLMTQTFYVVDYLKGKDKPVTFDDIWRHLSIQGADAQTYRHMLHIIKEHAKVEYIPKSGSLPETFRFRPIHDEWFNAL</sequence>
<dbReference type="PANTHER" id="PTHR12716">
    <property type="entry name" value="TRANSCRIPTION INITIATION FACTOR IIE, BETA SUBUNIT"/>
    <property type="match status" value="1"/>
</dbReference>
<feature type="domain" description="TFIIE beta" evidence="2">
    <location>
        <begin position="63"/>
        <end position="147"/>
    </location>
</feature>
<proteinExistence type="predicted"/>
<feature type="compositionally biased region" description="Polar residues" evidence="1">
    <location>
        <begin position="57"/>
        <end position="72"/>
    </location>
</feature>
<gene>
    <name evidence="3" type="primary">tfa2</name>
    <name evidence="3" type="ORF">LTR16_001028</name>
</gene>
<dbReference type="Proteomes" id="UP001357485">
    <property type="component" value="Unassembled WGS sequence"/>
</dbReference>
<evidence type="ECO:0000313" key="3">
    <source>
        <dbReference type="EMBL" id="KAK5295351.1"/>
    </source>
</evidence>
<dbReference type="InterPro" id="IPR016656">
    <property type="entry name" value="TFIIE-bsu"/>
</dbReference>
<organism evidence="3 4">
    <name type="scientific">Cryomyces antarcticus</name>
    <dbReference type="NCBI Taxonomy" id="329879"/>
    <lineage>
        <taxon>Eukaryota</taxon>
        <taxon>Fungi</taxon>
        <taxon>Dikarya</taxon>
        <taxon>Ascomycota</taxon>
        <taxon>Pezizomycotina</taxon>
        <taxon>Dothideomycetes</taxon>
        <taxon>Dothideomycetes incertae sedis</taxon>
        <taxon>Cryomyces</taxon>
    </lineage>
</organism>
<evidence type="ECO:0000313" key="4">
    <source>
        <dbReference type="Proteomes" id="UP001357485"/>
    </source>
</evidence>
<evidence type="ECO:0000259" key="2">
    <source>
        <dbReference type="PROSITE" id="PS51351"/>
    </source>
</evidence>
<feature type="compositionally biased region" description="Polar residues" evidence="1">
    <location>
        <begin position="15"/>
        <end position="45"/>
    </location>
</feature>
<reference evidence="3 4" key="1">
    <citation type="submission" date="2023-08" db="EMBL/GenBank/DDBJ databases">
        <title>Black Yeasts Isolated from many extreme environments.</title>
        <authorList>
            <person name="Coleine C."/>
            <person name="Stajich J.E."/>
            <person name="Selbmann L."/>
        </authorList>
    </citation>
    <scope>NUCLEOTIDE SEQUENCE [LARGE SCALE GENOMIC DNA]</scope>
    <source>
        <strain evidence="3 4">CCFEE 536</strain>
    </source>
</reference>